<reference evidence="3" key="1">
    <citation type="submission" date="2021-06" db="EMBL/GenBank/DDBJ databases">
        <authorList>
            <person name="Kallberg Y."/>
            <person name="Tangrot J."/>
            <person name="Rosling A."/>
        </authorList>
    </citation>
    <scope>NUCLEOTIDE SEQUENCE</scope>
    <source>
        <strain evidence="3">UK204</strain>
    </source>
</reference>
<keyword evidence="1" id="KW-0547">Nucleotide-binding</keyword>
<gene>
    <name evidence="3" type="ORF">FCALED_LOCUS14651</name>
</gene>
<dbReference type="Proteomes" id="UP000789570">
    <property type="component" value="Unassembled WGS sequence"/>
</dbReference>
<accession>A0A9N9NE09</accession>
<evidence type="ECO:0000313" key="3">
    <source>
        <dbReference type="EMBL" id="CAG8725736.1"/>
    </source>
</evidence>
<feature type="non-terminal residue" evidence="3">
    <location>
        <position position="1"/>
    </location>
</feature>
<dbReference type="Gene3D" id="3.40.50.300">
    <property type="entry name" value="P-loop containing nucleotide triphosphate hydrolases"/>
    <property type="match status" value="1"/>
</dbReference>
<sequence length="58" mass="6397">MRREVRILLVGDDGVGKSTLITSLTRETYVSDLPHVVPEVTIPPEITPENVTTHIVDS</sequence>
<evidence type="ECO:0000256" key="1">
    <source>
        <dbReference type="ARBA" id="ARBA00022741"/>
    </source>
</evidence>
<comment type="caution">
    <text evidence="3">The sequence shown here is derived from an EMBL/GenBank/DDBJ whole genome shotgun (WGS) entry which is preliminary data.</text>
</comment>
<dbReference type="OrthoDB" id="10020961at2759"/>
<dbReference type="SUPFAM" id="SSF52540">
    <property type="entry name" value="P-loop containing nucleoside triphosphate hydrolases"/>
    <property type="match status" value="1"/>
</dbReference>
<dbReference type="EMBL" id="CAJVPQ010011121">
    <property type="protein sequence ID" value="CAG8725736.1"/>
    <property type="molecule type" value="Genomic_DNA"/>
</dbReference>
<evidence type="ECO:0000256" key="2">
    <source>
        <dbReference type="ARBA" id="ARBA00023134"/>
    </source>
</evidence>
<dbReference type="InterPro" id="IPR027417">
    <property type="entry name" value="P-loop_NTPase"/>
</dbReference>
<evidence type="ECO:0000313" key="4">
    <source>
        <dbReference type="Proteomes" id="UP000789570"/>
    </source>
</evidence>
<dbReference type="GO" id="GO:0003924">
    <property type="term" value="F:GTPase activity"/>
    <property type="evidence" value="ECO:0007669"/>
    <property type="project" value="InterPro"/>
</dbReference>
<dbReference type="GO" id="GO:0005525">
    <property type="term" value="F:GTP binding"/>
    <property type="evidence" value="ECO:0007669"/>
    <property type="project" value="UniProtKB-KW"/>
</dbReference>
<dbReference type="AlphaFoldDB" id="A0A9N9NE09"/>
<dbReference type="Pfam" id="PF00025">
    <property type="entry name" value="Arf"/>
    <property type="match status" value="1"/>
</dbReference>
<organism evidence="3 4">
    <name type="scientific">Funneliformis caledonium</name>
    <dbReference type="NCBI Taxonomy" id="1117310"/>
    <lineage>
        <taxon>Eukaryota</taxon>
        <taxon>Fungi</taxon>
        <taxon>Fungi incertae sedis</taxon>
        <taxon>Mucoromycota</taxon>
        <taxon>Glomeromycotina</taxon>
        <taxon>Glomeromycetes</taxon>
        <taxon>Glomerales</taxon>
        <taxon>Glomeraceae</taxon>
        <taxon>Funneliformis</taxon>
    </lineage>
</organism>
<name>A0A9N9NE09_9GLOM</name>
<proteinExistence type="predicted"/>
<protein>
    <submittedName>
        <fullName evidence="3">7745_t:CDS:1</fullName>
    </submittedName>
</protein>
<keyword evidence="2" id="KW-0342">GTP-binding</keyword>
<keyword evidence="4" id="KW-1185">Reference proteome</keyword>
<dbReference type="InterPro" id="IPR006689">
    <property type="entry name" value="Small_GTPase_ARF/SAR"/>
</dbReference>